<comment type="subcellular location">
    <subcellularLocation>
        <location evidence="1">Nucleus</location>
    </subcellularLocation>
</comment>
<keyword evidence="3" id="KW-0936">Ethylene signaling pathway</keyword>
<evidence type="ECO:0000259" key="6">
    <source>
        <dbReference type="Pfam" id="PF04873"/>
    </source>
</evidence>
<evidence type="ECO:0000256" key="1">
    <source>
        <dbReference type="ARBA" id="ARBA00004123"/>
    </source>
</evidence>
<evidence type="ECO:0000256" key="2">
    <source>
        <dbReference type="ARBA" id="ARBA00009416"/>
    </source>
</evidence>
<dbReference type="GO" id="GO:0009873">
    <property type="term" value="P:ethylene-activated signaling pathway"/>
    <property type="evidence" value="ECO:0007669"/>
    <property type="project" value="UniProtKB-KW"/>
</dbReference>
<gene>
    <name evidence="7" type="ORF">BVC80_8855g12</name>
</gene>
<keyword evidence="8" id="KW-1185">Reference proteome</keyword>
<dbReference type="InterPro" id="IPR006957">
    <property type="entry name" value="EIN3"/>
</dbReference>
<dbReference type="GO" id="GO:0003700">
    <property type="term" value="F:DNA-binding transcription factor activity"/>
    <property type="evidence" value="ECO:0007669"/>
    <property type="project" value="InterPro"/>
</dbReference>
<dbReference type="AlphaFoldDB" id="A0A200PY42"/>
<evidence type="ECO:0000256" key="4">
    <source>
        <dbReference type="ARBA" id="ARBA00023242"/>
    </source>
</evidence>
<dbReference type="Gene3D" id="1.10.3180.10">
    <property type="entry name" value="DNA-binding domain of EIN3-like"/>
    <property type="match status" value="1"/>
</dbReference>
<dbReference type="STRING" id="56857.A0A200PY42"/>
<dbReference type="InterPro" id="IPR047091">
    <property type="entry name" value="EIN3-like_DNA-bd"/>
</dbReference>
<sequence length="339" mass="39216">MDYQSINEAEEHEDDEEEEIGIDELEQRMCNDRLHLRKLKHQQQQQKLVKDDDGPNSNSIVKQEQSRRKKMSRAQDSILKYMIKTMEVCNAQGFVYGIIPERGKPVSGSSDNLRAWWKEKVRFDKNAPAAIAEQLLPLTKPGEEISSPEETEDLSLISNYKNHSAVTEEGFGEKRKCEFDQPPKVNLMYKCQYKECPQRDLGFGFVNKNSRSDHESECSYREDRNKYEQEIDEADDLCLPESNLAIYGHRWIDQHRASTSSSTTTPISELEEVLANIRSNGGNLGGQGRVDDLDMEVVFEMQKEEMSQSYSPDEELSPKQEATSIWDMKFVWDLNEELR</sequence>
<name>A0A200PY42_MACCD</name>
<accession>A0A200PY42</accession>
<dbReference type="PANTHER" id="PTHR33305:SF29">
    <property type="entry name" value="ETHYLENE INSENSITIVE 3-LIKE 5 PROTEIN"/>
    <property type="match status" value="1"/>
</dbReference>
<proteinExistence type="inferred from homology"/>
<dbReference type="GO" id="GO:0003677">
    <property type="term" value="F:DNA binding"/>
    <property type="evidence" value="ECO:0007669"/>
    <property type="project" value="TreeGrafter"/>
</dbReference>
<feature type="domain" description="Ethylene insensitive 3-like DNA-binding" evidence="6">
    <location>
        <begin position="23"/>
        <end position="134"/>
    </location>
</feature>
<feature type="region of interest" description="Disordered" evidence="5">
    <location>
        <begin position="41"/>
        <end position="73"/>
    </location>
</feature>
<dbReference type="InParanoid" id="A0A200PY42"/>
<dbReference type="InterPro" id="IPR023278">
    <property type="entry name" value="Ethylene_insens-like_DNA-bd"/>
</dbReference>
<feature type="compositionally biased region" description="Acidic residues" evidence="5">
    <location>
        <begin position="8"/>
        <end position="22"/>
    </location>
</feature>
<keyword evidence="4" id="KW-0539">Nucleus</keyword>
<feature type="region of interest" description="Disordered" evidence="5">
    <location>
        <begin position="1"/>
        <end position="22"/>
    </location>
</feature>
<comment type="similarity">
    <text evidence="2">Belongs to the EIN3 family.</text>
</comment>
<comment type="caution">
    <text evidence="7">The sequence shown here is derived from an EMBL/GenBank/DDBJ whole genome shotgun (WGS) entry which is preliminary data.</text>
</comment>
<evidence type="ECO:0000256" key="5">
    <source>
        <dbReference type="SAM" id="MobiDB-lite"/>
    </source>
</evidence>
<dbReference type="GO" id="GO:0005634">
    <property type="term" value="C:nucleus"/>
    <property type="evidence" value="ECO:0007669"/>
    <property type="project" value="UniProtKB-SubCell"/>
</dbReference>
<dbReference type="EMBL" id="MVGT01003855">
    <property type="protein sequence ID" value="OVA03117.1"/>
    <property type="molecule type" value="Genomic_DNA"/>
</dbReference>
<reference evidence="7 8" key="1">
    <citation type="journal article" date="2017" name="Mol. Plant">
        <title>The Genome of Medicinal Plant Macleaya cordata Provides New Insights into Benzylisoquinoline Alkaloids Metabolism.</title>
        <authorList>
            <person name="Liu X."/>
            <person name="Liu Y."/>
            <person name="Huang P."/>
            <person name="Ma Y."/>
            <person name="Qing Z."/>
            <person name="Tang Q."/>
            <person name="Cao H."/>
            <person name="Cheng P."/>
            <person name="Zheng Y."/>
            <person name="Yuan Z."/>
            <person name="Zhou Y."/>
            <person name="Liu J."/>
            <person name="Tang Z."/>
            <person name="Zhuo Y."/>
            <person name="Zhang Y."/>
            <person name="Yu L."/>
            <person name="Huang J."/>
            <person name="Yang P."/>
            <person name="Peng Q."/>
            <person name="Zhang J."/>
            <person name="Jiang W."/>
            <person name="Zhang Z."/>
            <person name="Lin K."/>
            <person name="Ro D.K."/>
            <person name="Chen X."/>
            <person name="Xiong X."/>
            <person name="Shang Y."/>
            <person name="Huang S."/>
            <person name="Zeng J."/>
        </authorList>
    </citation>
    <scope>NUCLEOTIDE SEQUENCE [LARGE SCALE GENOMIC DNA]</scope>
    <source>
        <strain evidence="8">cv. BLH2017</strain>
        <tissue evidence="7">Root</tissue>
    </source>
</reference>
<protein>
    <recommendedName>
        <fullName evidence="6">Ethylene insensitive 3-like DNA-binding domain-containing protein</fullName>
    </recommendedName>
</protein>
<evidence type="ECO:0000313" key="7">
    <source>
        <dbReference type="EMBL" id="OVA03117.1"/>
    </source>
</evidence>
<organism evidence="7 8">
    <name type="scientific">Macleaya cordata</name>
    <name type="common">Five-seeded plume-poppy</name>
    <name type="synonym">Bocconia cordata</name>
    <dbReference type="NCBI Taxonomy" id="56857"/>
    <lineage>
        <taxon>Eukaryota</taxon>
        <taxon>Viridiplantae</taxon>
        <taxon>Streptophyta</taxon>
        <taxon>Embryophyta</taxon>
        <taxon>Tracheophyta</taxon>
        <taxon>Spermatophyta</taxon>
        <taxon>Magnoliopsida</taxon>
        <taxon>Ranunculales</taxon>
        <taxon>Papaveraceae</taxon>
        <taxon>Papaveroideae</taxon>
        <taxon>Macleaya</taxon>
    </lineage>
</organism>
<dbReference type="OrthoDB" id="2017676at2759"/>
<dbReference type="Proteomes" id="UP000195402">
    <property type="component" value="Unassembled WGS sequence"/>
</dbReference>
<dbReference type="Pfam" id="PF04873">
    <property type="entry name" value="EIN3_DNA-bd"/>
    <property type="match status" value="1"/>
</dbReference>
<evidence type="ECO:0000313" key="8">
    <source>
        <dbReference type="Proteomes" id="UP000195402"/>
    </source>
</evidence>
<dbReference type="FunCoup" id="A0A200PY42">
    <property type="interactions" value="214"/>
</dbReference>
<dbReference type="PANTHER" id="PTHR33305">
    <property type="entry name" value="ETHYLENE INSENSITIVE 3-LIKE 2 PROTEIN"/>
    <property type="match status" value="1"/>
</dbReference>
<evidence type="ECO:0000256" key="3">
    <source>
        <dbReference type="ARBA" id="ARBA00022745"/>
    </source>
</evidence>